<dbReference type="InterPro" id="IPR011146">
    <property type="entry name" value="HIT-like"/>
</dbReference>
<evidence type="ECO:0000256" key="3">
    <source>
        <dbReference type="PROSITE-ProRule" id="PRU00464"/>
    </source>
</evidence>
<dbReference type="InterPro" id="IPR019808">
    <property type="entry name" value="Histidine_triad_CS"/>
</dbReference>
<gene>
    <name evidence="5" type="ORF">COX89_00625</name>
</gene>
<dbReference type="AlphaFoldDB" id="A0A2M7V0F4"/>
<reference evidence="6" key="1">
    <citation type="submission" date="2017-09" db="EMBL/GenBank/DDBJ databases">
        <title>Depth-based differentiation of microbial function through sediment-hosted aquifers and enrichment of novel symbionts in the deep terrestrial subsurface.</title>
        <authorList>
            <person name="Probst A.J."/>
            <person name="Ladd B."/>
            <person name="Jarett J.K."/>
            <person name="Geller-Mcgrath D.E."/>
            <person name="Sieber C.M.K."/>
            <person name="Emerson J.B."/>
            <person name="Anantharaman K."/>
            <person name="Thomas B.C."/>
            <person name="Malmstrom R."/>
            <person name="Stieglmeier M."/>
            <person name="Klingl A."/>
            <person name="Woyke T."/>
            <person name="Ryan C.M."/>
            <person name="Banfield J.F."/>
        </authorList>
    </citation>
    <scope>NUCLEOTIDE SEQUENCE [LARGE SCALE GENOMIC DNA]</scope>
</reference>
<feature type="active site" description="Tele-AMP-histidine intermediate" evidence="1">
    <location>
        <position position="100"/>
    </location>
</feature>
<dbReference type="Proteomes" id="UP000231538">
    <property type="component" value="Unassembled WGS sequence"/>
</dbReference>
<evidence type="ECO:0000259" key="4">
    <source>
        <dbReference type="PROSITE" id="PS51084"/>
    </source>
</evidence>
<protein>
    <submittedName>
        <fullName evidence="5">Histidine triad nucleotide-binding protein</fullName>
    </submittedName>
</protein>
<dbReference type="EMBL" id="PFPC01000020">
    <property type="protein sequence ID" value="PIZ89615.1"/>
    <property type="molecule type" value="Genomic_DNA"/>
</dbReference>
<sequence>MMECLFCKIAKKEIPSEIIYEDEKILAFKDIKPVAPIHILIIPKKHIPSVAHAGIEDKALLGELILVAQKIAREQGIAKKGYRLSFNVGKDAGQVVEHLHLHLMGGEKLPFP</sequence>
<dbReference type="SUPFAM" id="SSF54197">
    <property type="entry name" value="HIT-like"/>
    <property type="match status" value="1"/>
</dbReference>
<dbReference type="PROSITE" id="PS51084">
    <property type="entry name" value="HIT_2"/>
    <property type="match status" value="1"/>
</dbReference>
<evidence type="ECO:0000256" key="2">
    <source>
        <dbReference type="PIRSR" id="PIRSR601310-3"/>
    </source>
</evidence>
<evidence type="ECO:0000256" key="1">
    <source>
        <dbReference type="PIRSR" id="PIRSR601310-1"/>
    </source>
</evidence>
<name>A0A2M7V0F4_9BACT</name>
<dbReference type="PROSITE" id="PS00892">
    <property type="entry name" value="HIT_1"/>
    <property type="match status" value="1"/>
</dbReference>
<dbReference type="Pfam" id="PF01230">
    <property type="entry name" value="HIT"/>
    <property type="match status" value="1"/>
</dbReference>
<feature type="short sequence motif" description="Histidine triad motif" evidence="2 3">
    <location>
        <begin position="98"/>
        <end position="102"/>
    </location>
</feature>
<organism evidence="5 6">
    <name type="scientific">Candidatus Nealsonbacteria bacterium CG_4_10_14_0_2_um_filter_37_10</name>
    <dbReference type="NCBI Taxonomy" id="1974679"/>
    <lineage>
        <taxon>Bacteria</taxon>
        <taxon>Candidatus Nealsoniibacteriota</taxon>
    </lineage>
</organism>
<dbReference type="Gene3D" id="3.30.428.10">
    <property type="entry name" value="HIT-like"/>
    <property type="match status" value="1"/>
</dbReference>
<dbReference type="PANTHER" id="PTHR23089">
    <property type="entry name" value="HISTIDINE TRIAD HIT PROTEIN"/>
    <property type="match status" value="1"/>
</dbReference>
<dbReference type="GO" id="GO:0003824">
    <property type="term" value="F:catalytic activity"/>
    <property type="evidence" value="ECO:0007669"/>
    <property type="project" value="InterPro"/>
</dbReference>
<evidence type="ECO:0000313" key="5">
    <source>
        <dbReference type="EMBL" id="PIZ89615.1"/>
    </source>
</evidence>
<dbReference type="CDD" id="cd01276">
    <property type="entry name" value="PKCI_related"/>
    <property type="match status" value="1"/>
</dbReference>
<comment type="caution">
    <text evidence="5">The sequence shown here is derived from an EMBL/GenBank/DDBJ whole genome shotgun (WGS) entry which is preliminary data.</text>
</comment>
<feature type="domain" description="HIT" evidence="4">
    <location>
        <begin position="5"/>
        <end position="112"/>
    </location>
</feature>
<dbReference type="PRINTS" id="PR00332">
    <property type="entry name" value="HISTRIAD"/>
</dbReference>
<proteinExistence type="predicted"/>
<dbReference type="InterPro" id="IPR001310">
    <property type="entry name" value="Histidine_triad_HIT"/>
</dbReference>
<dbReference type="InterPro" id="IPR036265">
    <property type="entry name" value="HIT-like_sf"/>
</dbReference>
<accession>A0A2M7V0F4</accession>
<evidence type="ECO:0000313" key="6">
    <source>
        <dbReference type="Proteomes" id="UP000231538"/>
    </source>
</evidence>